<dbReference type="InterPro" id="IPR001264">
    <property type="entry name" value="Glyco_trans_51"/>
</dbReference>
<evidence type="ECO:0000256" key="3">
    <source>
        <dbReference type="ARBA" id="ARBA00007090"/>
    </source>
</evidence>
<evidence type="ECO:0000256" key="24">
    <source>
        <dbReference type="ARBA" id="ARBA00044770"/>
    </source>
</evidence>
<feature type="region of interest" description="Disordered" evidence="27">
    <location>
        <begin position="793"/>
        <end position="828"/>
    </location>
</feature>
<evidence type="ECO:0000256" key="6">
    <source>
        <dbReference type="ARBA" id="ARBA00018638"/>
    </source>
</evidence>
<dbReference type="InterPro" id="IPR012340">
    <property type="entry name" value="NA-bd_OB-fold"/>
</dbReference>
<dbReference type="Gene3D" id="1.10.3810.10">
    <property type="entry name" value="Biosynthetic peptidoglycan transglycosylase-like"/>
    <property type="match status" value="1"/>
</dbReference>
<dbReference type="InterPro" id="IPR001460">
    <property type="entry name" value="PCN-bd_Tpept"/>
</dbReference>
<keyword evidence="18 28" id="KW-1133">Transmembrane helix</keyword>
<evidence type="ECO:0000256" key="27">
    <source>
        <dbReference type="SAM" id="MobiDB-lite"/>
    </source>
</evidence>
<dbReference type="OrthoDB" id="9766909at2"/>
<dbReference type="Gene3D" id="2.40.50.140">
    <property type="entry name" value="Nucleic acid-binding proteins"/>
    <property type="match status" value="1"/>
</dbReference>
<keyword evidence="33" id="KW-1185">Reference proteome</keyword>
<evidence type="ECO:0000256" key="9">
    <source>
        <dbReference type="ARBA" id="ARBA00022645"/>
    </source>
</evidence>
<dbReference type="GO" id="GO:0005886">
    <property type="term" value="C:plasma membrane"/>
    <property type="evidence" value="ECO:0007669"/>
    <property type="project" value="UniProtKB-SubCell"/>
</dbReference>
<keyword evidence="14" id="KW-0378">Hydrolase</keyword>
<dbReference type="EC" id="3.4.16.4" evidence="5"/>
<keyword evidence="11" id="KW-0328">Glycosyltransferase</keyword>
<evidence type="ECO:0000256" key="25">
    <source>
        <dbReference type="ARBA" id="ARBA00049902"/>
    </source>
</evidence>
<dbReference type="GO" id="GO:0071555">
    <property type="term" value="P:cell wall organization"/>
    <property type="evidence" value="ECO:0007669"/>
    <property type="project" value="UniProtKB-KW"/>
</dbReference>
<evidence type="ECO:0000256" key="26">
    <source>
        <dbReference type="ARBA" id="ARBA00060592"/>
    </source>
</evidence>
<dbReference type="GO" id="GO:0008658">
    <property type="term" value="F:penicillin binding"/>
    <property type="evidence" value="ECO:0007669"/>
    <property type="project" value="InterPro"/>
</dbReference>
<dbReference type="GO" id="GO:0009252">
    <property type="term" value="P:peptidoglycan biosynthetic process"/>
    <property type="evidence" value="ECO:0007669"/>
    <property type="project" value="UniProtKB-UniPathway"/>
</dbReference>
<evidence type="ECO:0000256" key="14">
    <source>
        <dbReference type="ARBA" id="ARBA00022801"/>
    </source>
</evidence>
<keyword evidence="9" id="KW-0121">Carboxypeptidase</keyword>
<keyword evidence="12" id="KW-0808">Transferase</keyword>
<dbReference type="InterPro" id="IPR012338">
    <property type="entry name" value="Beta-lactam/transpept-like"/>
</dbReference>
<dbReference type="Pfam" id="PF00912">
    <property type="entry name" value="Transgly"/>
    <property type="match status" value="1"/>
</dbReference>
<evidence type="ECO:0000259" key="30">
    <source>
        <dbReference type="Pfam" id="PF00912"/>
    </source>
</evidence>
<dbReference type="UniPathway" id="UPA00219"/>
<comment type="similarity">
    <text evidence="4">In the N-terminal section; belongs to the glycosyltransferase 51 family.</text>
</comment>
<comment type="caution">
    <text evidence="32">The sequence shown here is derived from an EMBL/GenBank/DDBJ whole genome shotgun (WGS) entry which is preliminary data.</text>
</comment>
<dbReference type="SUPFAM" id="SSF53955">
    <property type="entry name" value="Lysozyme-like"/>
    <property type="match status" value="1"/>
</dbReference>
<gene>
    <name evidence="32" type="ORF">EOI86_01785</name>
</gene>
<keyword evidence="15" id="KW-0133">Cell shape</keyword>
<dbReference type="Pfam" id="PF00905">
    <property type="entry name" value="Transpeptidase"/>
    <property type="match status" value="1"/>
</dbReference>
<dbReference type="PANTHER" id="PTHR32282">
    <property type="entry name" value="BINDING PROTEIN TRANSPEPTIDASE, PUTATIVE-RELATED"/>
    <property type="match status" value="1"/>
</dbReference>
<dbReference type="Pfam" id="PF17092">
    <property type="entry name" value="PCB_OB"/>
    <property type="match status" value="1"/>
</dbReference>
<evidence type="ECO:0000313" key="32">
    <source>
        <dbReference type="EMBL" id="RVU38060.1"/>
    </source>
</evidence>
<dbReference type="InterPro" id="IPR023346">
    <property type="entry name" value="Lysozyme-like_dom_sf"/>
</dbReference>
<comment type="pathway">
    <text evidence="26">Glycan biosynthesis.</text>
</comment>
<evidence type="ECO:0000256" key="2">
    <source>
        <dbReference type="ARBA" id="ARBA00004752"/>
    </source>
</evidence>
<feature type="domain" description="Glycosyl transferase family 51" evidence="30">
    <location>
        <begin position="58"/>
        <end position="236"/>
    </location>
</feature>
<evidence type="ECO:0000256" key="28">
    <source>
        <dbReference type="SAM" id="Phobius"/>
    </source>
</evidence>
<dbReference type="EMBL" id="SADE01000001">
    <property type="protein sequence ID" value="RVU38060.1"/>
    <property type="molecule type" value="Genomic_DNA"/>
</dbReference>
<evidence type="ECO:0000256" key="10">
    <source>
        <dbReference type="ARBA" id="ARBA00022670"/>
    </source>
</evidence>
<keyword evidence="21" id="KW-0511">Multifunctional enzyme</keyword>
<dbReference type="InterPro" id="IPR031376">
    <property type="entry name" value="PCB_OB"/>
</dbReference>
<evidence type="ECO:0000256" key="7">
    <source>
        <dbReference type="ARBA" id="ARBA00022475"/>
    </source>
</evidence>
<feature type="compositionally biased region" description="Gly residues" evidence="27">
    <location>
        <begin position="812"/>
        <end position="828"/>
    </location>
</feature>
<keyword evidence="7" id="KW-1003">Cell membrane</keyword>
<evidence type="ECO:0000256" key="22">
    <source>
        <dbReference type="ARBA" id="ARBA00023316"/>
    </source>
</evidence>
<comment type="catalytic activity">
    <reaction evidence="25">
        <text>[GlcNAc-(1-&gt;4)-Mur2Ac(oyl-L-Ala-gamma-D-Glu-L-Lys-D-Ala-D-Ala)](n)-di-trans,octa-cis-undecaprenyl diphosphate + beta-D-GlcNAc-(1-&gt;4)-Mur2Ac(oyl-L-Ala-gamma-D-Glu-L-Lys-D-Ala-D-Ala)-di-trans,octa-cis-undecaprenyl diphosphate = [GlcNAc-(1-&gt;4)-Mur2Ac(oyl-L-Ala-gamma-D-Glu-L-Lys-D-Ala-D-Ala)](n+1)-di-trans,octa-cis-undecaprenyl diphosphate + di-trans,octa-cis-undecaprenyl diphosphate + H(+)</text>
        <dbReference type="Rhea" id="RHEA:23708"/>
        <dbReference type="Rhea" id="RHEA-COMP:9602"/>
        <dbReference type="Rhea" id="RHEA-COMP:9603"/>
        <dbReference type="ChEBI" id="CHEBI:15378"/>
        <dbReference type="ChEBI" id="CHEBI:58405"/>
        <dbReference type="ChEBI" id="CHEBI:60033"/>
        <dbReference type="ChEBI" id="CHEBI:78435"/>
        <dbReference type="EC" id="2.4.99.28"/>
    </reaction>
</comment>
<evidence type="ECO:0000256" key="23">
    <source>
        <dbReference type="ARBA" id="ARBA00034000"/>
    </source>
</evidence>
<feature type="domain" description="Penicillin-binding protein transpeptidase" evidence="29">
    <location>
        <begin position="447"/>
        <end position="744"/>
    </location>
</feature>
<organism evidence="32 33">
    <name type="scientific">Hwanghaeella grinnelliae</name>
    <dbReference type="NCBI Taxonomy" id="2500179"/>
    <lineage>
        <taxon>Bacteria</taxon>
        <taxon>Pseudomonadati</taxon>
        <taxon>Pseudomonadota</taxon>
        <taxon>Alphaproteobacteria</taxon>
        <taxon>Rhodospirillales</taxon>
        <taxon>Rhodospirillaceae</taxon>
        <taxon>Hwanghaeella</taxon>
    </lineage>
</organism>
<dbReference type="GO" id="GO:0046677">
    <property type="term" value="P:response to antibiotic"/>
    <property type="evidence" value="ECO:0007669"/>
    <property type="project" value="UniProtKB-KW"/>
</dbReference>
<dbReference type="Gene3D" id="3.40.710.10">
    <property type="entry name" value="DD-peptidase/beta-lactamase superfamily"/>
    <property type="match status" value="2"/>
</dbReference>
<feature type="domain" description="Penicillin-binding protein OB-like" evidence="31">
    <location>
        <begin position="324"/>
        <end position="445"/>
    </location>
</feature>
<dbReference type="GO" id="GO:0006508">
    <property type="term" value="P:proteolysis"/>
    <property type="evidence" value="ECO:0007669"/>
    <property type="project" value="UniProtKB-KW"/>
</dbReference>
<keyword evidence="20" id="KW-0046">Antibiotic resistance</keyword>
<feature type="transmembrane region" description="Helical" evidence="28">
    <location>
        <begin position="7"/>
        <end position="30"/>
    </location>
</feature>
<dbReference type="EC" id="2.4.99.28" evidence="24"/>
<dbReference type="AlphaFoldDB" id="A0A3S2VRM3"/>
<evidence type="ECO:0000256" key="20">
    <source>
        <dbReference type="ARBA" id="ARBA00023251"/>
    </source>
</evidence>
<dbReference type="RefSeq" id="WP_127763432.1">
    <property type="nucleotide sequence ID" value="NZ_SADE01000001.1"/>
</dbReference>
<evidence type="ECO:0000256" key="5">
    <source>
        <dbReference type="ARBA" id="ARBA00012448"/>
    </source>
</evidence>
<comment type="subcellular location">
    <subcellularLocation>
        <location evidence="1">Cell inner membrane</location>
        <topology evidence="1">Single-pass type II membrane protein</topology>
    </subcellularLocation>
</comment>
<comment type="pathway">
    <text evidence="2">Cell wall biogenesis; peptidoglycan biosynthesis.</text>
</comment>
<evidence type="ECO:0000313" key="33">
    <source>
        <dbReference type="Proteomes" id="UP000287447"/>
    </source>
</evidence>
<comment type="similarity">
    <text evidence="3">In the C-terminal section; belongs to the transpeptidase family.</text>
</comment>
<proteinExistence type="inferred from homology"/>
<keyword evidence="19 28" id="KW-0472">Membrane</keyword>
<dbReference type="GO" id="GO:0008360">
    <property type="term" value="P:regulation of cell shape"/>
    <property type="evidence" value="ECO:0007669"/>
    <property type="project" value="UniProtKB-KW"/>
</dbReference>
<evidence type="ECO:0000256" key="15">
    <source>
        <dbReference type="ARBA" id="ARBA00022960"/>
    </source>
</evidence>
<dbReference type="SUPFAM" id="SSF56601">
    <property type="entry name" value="beta-lactamase/transpeptidase-like"/>
    <property type="match status" value="1"/>
</dbReference>
<evidence type="ECO:0000259" key="31">
    <source>
        <dbReference type="Pfam" id="PF17092"/>
    </source>
</evidence>
<evidence type="ECO:0000256" key="17">
    <source>
        <dbReference type="ARBA" id="ARBA00022984"/>
    </source>
</evidence>
<evidence type="ECO:0000256" key="8">
    <source>
        <dbReference type="ARBA" id="ARBA00022519"/>
    </source>
</evidence>
<evidence type="ECO:0000259" key="29">
    <source>
        <dbReference type="Pfam" id="PF00905"/>
    </source>
</evidence>
<dbReference type="GO" id="GO:0030288">
    <property type="term" value="C:outer membrane-bounded periplasmic space"/>
    <property type="evidence" value="ECO:0007669"/>
    <property type="project" value="TreeGrafter"/>
</dbReference>
<keyword evidence="22" id="KW-0961">Cell wall biogenesis/degradation</keyword>
<keyword evidence="13 28" id="KW-0812">Transmembrane</keyword>
<dbReference type="NCBIfam" id="TIGR02074">
    <property type="entry name" value="PBP_1a_fam"/>
    <property type="match status" value="1"/>
</dbReference>
<keyword evidence="17" id="KW-0573">Peptidoglycan synthesis</keyword>
<comment type="catalytic activity">
    <reaction evidence="23">
        <text>Preferential cleavage: (Ac)2-L-Lys-D-Ala-|-D-Ala. Also transpeptidation of peptidyl-alanyl moieties that are N-acyl substituents of D-alanine.</text>
        <dbReference type="EC" id="3.4.16.4"/>
    </reaction>
</comment>
<name>A0A3S2VRM3_9PROT</name>
<keyword evidence="10" id="KW-0645">Protease</keyword>
<dbReference type="GO" id="GO:0008955">
    <property type="term" value="F:peptidoglycan glycosyltransferase activity"/>
    <property type="evidence" value="ECO:0007669"/>
    <property type="project" value="UniProtKB-EC"/>
</dbReference>
<dbReference type="FunFam" id="1.10.3810.10:FF:000003">
    <property type="entry name" value="Penicillin-binding protein 1a"/>
    <property type="match status" value="1"/>
</dbReference>
<accession>A0A3S2VRM3</accession>
<evidence type="ECO:0000256" key="21">
    <source>
        <dbReference type="ARBA" id="ARBA00023268"/>
    </source>
</evidence>
<evidence type="ECO:0000256" key="16">
    <source>
        <dbReference type="ARBA" id="ARBA00022968"/>
    </source>
</evidence>
<dbReference type="Proteomes" id="UP000287447">
    <property type="component" value="Unassembled WGS sequence"/>
</dbReference>
<dbReference type="InterPro" id="IPR036950">
    <property type="entry name" value="PBP_transglycosylase"/>
</dbReference>
<dbReference type="PANTHER" id="PTHR32282:SF27">
    <property type="entry name" value="PENICILLIN-BINDING PROTEIN 1A"/>
    <property type="match status" value="1"/>
</dbReference>
<evidence type="ECO:0000256" key="19">
    <source>
        <dbReference type="ARBA" id="ARBA00023136"/>
    </source>
</evidence>
<keyword evidence="16" id="KW-0735">Signal-anchor</keyword>
<evidence type="ECO:0000256" key="1">
    <source>
        <dbReference type="ARBA" id="ARBA00004249"/>
    </source>
</evidence>
<evidence type="ECO:0000256" key="12">
    <source>
        <dbReference type="ARBA" id="ARBA00022679"/>
    </source>
</evidence>
<evidence type="ECO:0000256" key="18">
    <source>
        <dbReference type="ARBA" id="ARBA00022989"/>
    </source>
</evidence>
<dbReference type="GO" id="GO:0009002">
    <property type="term" value="F:serine-type D-Ala-D-Ala carboxypeptidase activity"/>
    <property type="evidence" value="ECO:0007669"/>
    <property type="project" value="UniProtKB-EC"/>
</dbReference>
<reference evidence="33" key="1">
    <citation type="submission" date="2019-01" db="EMBL/GenBank/DDBJ databases">
        <title>Gri0909 isolated from a small marine red alga.</title>
        <authorList>
            <person name="Kim J."/>
            <person name="Jeong S.E."/>
            <person name="Jeon C.O."/>
        </authorList>
    </citation>
    <scope>NUCLEOTIDE SEQUENCE [LARGE SCALE GENOMIC DNA]</scope>
    <source>
        <strain evidence="33">Gri0909</strain>
    </source>
</reference>
<keyword evidence="8" id="KW-0997">Cell inner membrane</keyword>
<dbReference type="InterPro" id="IPR050396">
    <property type="entry name" value="Glycosyltr_51/Transpeptidase"/>
</dbReference>
<protein>
    <recommendedName>
        <fullName evidence="6">Penicillin-binding protein 1A</fullName>
        <ecNumber evidence="24">2.4.99.28</ecNumber>
        <ecNumber evidence="5">3.4.16.4</ecNumber>
    </recommendedName>
</protein>
<evidence type="ECO:0000256" key="11">
    <source>
        <dbReference type="ARBA" id="ARBA00022676"/>
    </source>
</evidence>
<evidence type="ECO:0000256" key="13">
    <source>
        <dbReference type="ARBA" id="ARBA00022692"/>
    </source>
</evidence>
<evidence type="ECO:0000256" key="4">
    <source>
        <dbReference type="ARBA" id="ARBA00007739"/>
    </source>
</evidence>
<sequence>MRLIRVLLGLLGIGVFVCFLGVAAVAYGFWHYGQGLPEYKQLVDYEPPTATRVHAGDGRLIAEYATENRVFVPIKSIPRHVVQAFVSAEDQNFFSHPGVDFIALARAVVTNIQIKLRGGGRPVGASTITQQVAKNFLLSNEVSIERKAKEAILALRIERVLSKERILELYLNEIYLGYGSYGVAAAALNYFDKSLADLTIEEAAYLAGLAKGPRNYHPVYRYDDAIVRRNYVIGRMAKDKFISNEEARMAMAAPLTVVPPRDVLSVEARYFVEEVRRELVDQFGIGRVNEGGLSVRSTLDSELQEIARTVLRDGLVAYDRRHGYRGPVAQIGIEGNWQASLGEAQIPPDIDPWQPAVVLSLDGKKVQLGFADGTEGTLPLGEMRWARKALDDQARGSAVKKPGDVVAPGDVILVEAVLFKEPDKEGGNPEPYPPGTYALRQVPAVNGGIVAIDPHTGRVLAMQGGWSYDDSEFNRATQATRQPGSAIKPFVYLTALENGFTPATMILDAPFVLDQGPGLKKWKPSNFSRKFYGPSPMRVGIERSRNLMTVRLAQAVGMDAVVKTVEDFGIMQDMPKQLSMALGAGETRLLNITTAYAMLVNGGKKLTPTLIDRVQDRDGRTVFRHDNRDCPACRNTEWTGQAVPAPPDNRPQLVDPISAYQVTSMLEGVVQRGTGRRIRALGKPLAGKTGTTNDSRDTWFVGFAPDLAVGVFVGFDNPIPLGKQPWGGQETGSSVAAPIFKAFMGEALKDKPAIPFRTPPGALLVRIDAETGLSAGPGTKNVIMEAFKPGTAPSTSGSGIFIDGSDVDGTTPGAGGAAGGSGSATGLY</sequence>